<feature type="domain" description="Capsule synthesis protein CapA" evidence="2">
    <location>
        <begin position="2"/>
        <end position="239"/>
    </location>
</feature>
<dbReference type="InterPro" id="IPR052169">
    <property type="entry name" value="CW_Biosynth-Accessory"/>
</dbReference>
<protein>
    <submittedName>
        <fullName evidence="3">CapA family protein</fullName>
    </submittedName>
</protein>
<dbReference type="Pfam" id="PF09587">
    <property type="entry name" value="PGA_cap"/>
    <property type="match status" value="1"/>
</dbReference>
<dbReference type="CDD" id="cd07381">
    <property type="entry name" value="MPP_CapA"/>
    <property type="match status" value="1"/>
</dbReference>
<dbReference type="AlphaFoldDB" id="A0A6I2V0A1"/>
<reference evidence="3 4" key="1">
    <citation type="submission" date="2019-08" db="EMBL/GenBank/DDBJ databases">
        <title>In-depth cultivation of the pig gut microbiome towards novel bacterial diversity and tailored functional studies.</title>
        <authorList>
            <person name="Wylensek D."/>
            <person name="Hitch T.C.A."/>
            <person name="Clavel T."/>
        </authorList>
    </citation>
    <scope>NUCLEOTIDE SEQUENCE [LARGE SCALE GENOMIC DNA]</scope>
    <source>
        <strain evidence="4">WCA-380-WT-3B3</strain>
    </source>
</reference>
<sequence>MMICLGGDIVPTKTNEHFFITGDSKALLGKELLDILANSDANIFNLETPLCDKLAPIVKCGPNLHAPTACVKGLKAMHITAMGCANNHTLDQGTKGMFQTKRLLEAQDIDVFGIGRNLSEAAEPYLIAKNGRRVGIYACAEHEFTIATETKAGANSYDALYSFDHVAELKAKCDYVIVMFHGGKEFYRYPSPDIQRICRRFVEKGADLVVTQHTHCIGCREDYRKGVIIYGQGNFLFEQSAFCNREFYANGLLLRIKIDDGCKVEELPVVLDEKGRLALAESLIKEQIMHEYRKRSLEIQRNGFVTKCYQRFARKTIEGYLRIPLGYLNTNIILRIANRLLKRRLYYWLTNRRHRLSFLNIVECESHRELLIQGLKGVTKII</sequence>
<dbReference type="InterPro" id="IPR029052">
    <property type="entry name" value="Metallo-depent_PP-like"/>
</dbReference>
<dbReference type="Gene3D" id="3.60.21.10">
    <property type="match status" value="1"/>
</dbReference>
<organism evidence="3 4">
    <name type="scientific">Selenomonas montiformis</name>
    <dbReference type="NCBI Taxonomy" id="2652285"/>
    <lineage>
        <taxon>Bacteria</taxon>
        <taxon>Bacillati</taxon>
        <taxon>Bacillota</taxon>
        <taxon>Negativicutes</taxon>
        <taxon>Selenomonadales</taxon>
        <taxon>Selenomonadaceae</taxon>
        <taxon>Selenomonas</taxon>
    </lineage>
</organism>
<dbReference type="EMBL" id="VUNL01000007">
    <property type="protein sequence ID" value="MSV24956.1"/>
    <property type="molecule type" value="Genomic_DNA"/>
</dbReference>
<name>A0A6I2V0A1_9FIRM</name>
<gene>
    <name evidence="3" type="ORF">FYJ78_07130</name>
</gene>
<dbReference type="PANTHER" id="PTHR33393:SF11">
    <property type="entry name" value="POLYGLUTAMINE SYNTHESIS ACCESSORY PROTEIN RV0574C-RELATED"/>
    <property type="match status" value="1"/>
</dbReference>
<evidence type="ECO:0000259" key="2">
    <source>
        <dbReference type="SMART" id="SM00854"/>
    </source>
</evidence>
<accession>A0A6I2V0A1</accession>
<keyword evidence="4" id="KW-1185">Reference proteome</keyword>
<dbReference type="Proteomes" id="UP000430222">
    <property type="component" value="Unassembled WGS sequence"/>
</dbReference>
<evidence type="ECO:0000313" key="4">
    <source>
        <dbReference type="Proteomes" id="UP000430222"/>
    </source>
</evidence>
<dbReference type="PANTHER" id="PTHR33393">
    <property type="entry name" value="POLYGLUTAMINE SYNTHESIS ACCESSORY PROTEIN RV0574C-RELATED"/>
    <property type="match status" value="1"/>
</dbReference>
<dbReference type="InterPro" id="IPR019079">
    <property type="entry name" value="Capsule_synth_CapA"/>
</dbReference>
<dbReference type="SUPFAM" id="SSF56300">
    <property type="entry name" value="Metallo-dependent phosphatases"/>
    <property type="match status" value="1"/>
</dbReference>
<evidence type="ECO:0000313" key="3">
    <source>
        <dbReference type="EMBL" id="MSV24956.1"/>
    </source>
</evidence>
<comment type="similarity">
    <text evidence="1">Belongs to the CapA family.</text>
</comment>
<comment type="caution">
    <text evidence="3">The sequence shown here is derived from an EMBL/GenBank/DDBJ whole genome shotgun (WGS) entry which is preliminary data.</text>
</comment>
<evidence type="ECO:0000256" key="1">
    <source>
        <dbReference type="ARBA" id="ARBA00005662"/>
    </source>
</evidence>
<dbReference type="SMART" id="SM00854">
    <property type="entry name" value="PGA_cap"/>
    <property type="match status" value="1"/>
</dbReference>
<proteinExistence type="inferred from homology"/>